<feature type="transmembrane region" description="Helical" evidence="8">
    <location>
        <begin position="102"/>
        <end position="121"/>
    </location>
</feature>
<evidence type="ECO:0000256" key="8">
    <source>
        <dbReference type="SAM" id="Phobius"/>
    </source>
</evidence>
<evidence type="ECO:0000256" key="2">
    <source>
        <dbReference type="ARBA" id="ARBA00009773"/>
    </source>
</evidence>
<dbReference type="EMBL" id="CAEZYL010000028">
    <property type="protein sequence ID" value="CAB4721955.1"/>
    <property type="molecule type" value="Genomic_DNA"/>
</dbReference>
<dbReference type="AlphaFoldDB" id="A0A6J6HBF3"/>
<evidence type="ECO:0000256" key="6">
    <source>
        <dbReference type="ARBA" id="ARBA00022989"/>
    </source>
</evidence>
<accession>A0A6J6HBF3</accession>
<comment type="similarity">
    <text evidence="2">Belongs to the autoinducer-2 exporter (AI-2E) (TC 2.A.86) family.</text>
</comment>
<evidence type="ECO:0000256" key="1">
    <source>
        <dbReference type="ARBA" id="ARBA00004651"/>
    </source>
</evidence>
<dbReference type="GO" id="GO:0005886">
    <property type="term" value="C:plasma membrane"/>
    <property type="evidence" value="ECO:0007669"/>
    <property type="project" value="UniProtKB-SubCell"/>
</dbReference>
<dbReference type="EMBL" id="CAEZUY010000019">
    <property type="protein sequence ID" value="CAB4610296.1"/>
    <property type="molecule type" value="Genomic_DNA"/>
</dbReference>
<dbReference type="EMBL" id="CAEZSC010000030">
    <property type="protein sequence ID" value="CAB4534152.1"/>
    <property type="molecule type" value="Genomic_DNA"/>
</dbReference>
<evidence type="ECO:0000256" key="5">
    <source>
        <dbReference type="ARBA" id="ARBA00022692"/>
    </source>
</evidence>
<sequence>MAIAKRIKKAVSPKISGMNRAKKSAPAPEDFGLSGAPLDRRSPFYFGFVAASGAIIALTLLRALASASQVFVLIIISLFLAAGLNPAVLFFEKRRVSRGRAVAIIVFIVLALLSLFSWIAIPPIVEQVNSLIANAPQIVSDLKENSLIRNLNEQYGIIDVLQNKVNSSIKDGQLVVGAFGGVIGVGKAVISGVVAGLTILVLTLYFLSALPRVTTVAYRLVPSSRRERVAKLSDAIIYRVGVFVGGQTIVATLAGIFIFIMAEIMRIPYATALGVIVLICGFIPLIGHFIGMAIVTMVALSNSPSTAIIALAIYIVYVQIENYVVTPKIMKRSLSVPGLVTIIAALIGTSLLGLVGGILAVPVAAAILLILDEVVYPRSDKS</sequence>
<feature type="transmembrane region" description="Helical" evidence="8">
    <location>
        <begin position="44"/>
        <end position="64"/>
    </location>
</feature>
<feature type="transmembrane region" description="Helical" evidence="8">
    <location>
        <begin position="338"/>
        <end position="371"/>
    </location>
</feature>
<evidence type="ECO:0000256" key="7">
    <source>
        <dbReference type="ARBA" id="ARBA00023136"/>
    </source>
</evidence>
<gene>
    <name evidence="9" type="ORF">UFOPK1380_00627</name>
    <name evidence="10" type="ORF">UFOPK1778_00425</name>
    <name evidence="11" type="ORF">UFOPK1863_00353</name>
    <name evidence="12" type="ORF">UFOPK2689_00621</name>
</gene>
<dbReference type="EMBL" id="CAEZUD010000014">
    <property type="protein sequence ID" value="CAB4587004.1"/>
    <property type="molecule type" value="Genomic_DNA"/>
</dbReference>
<keyword evidence="3" id="KW-0813">Transport</keyword>
<dbReference type="InterPro" id="IPR002549">
    <property type="entry name" value="AI-2E-like"/>
</dbReference>
<feature type="transmembrane region" description="Helical" evidence="8">
    <location>
        <begin position="236"/>
        <end position="261"/>
    </location>
</feature>
<keyword evidence="5 8" id="KW-0812">Transmembrane</keyword>
<evidence type="ECO:0000313" key="11">
    <source>
        <dbReference type="EMBL" id="CAB4610296.1"/>
    </source>
</evidence>
<proteinExistence type="inferred from homology"/>
<evidence type="ECO:0000313" key="10">
    <source>
        <dbReference type="EMBL" id="CAB4587004.1"/>
    </source>
</evidence>
<dbReference type="PANTHER" id="PTHR21716">
    <property type="entry name" value="TRANSMEMBRANE PROTEIN"/>
    <property type="match status" value="1"/>
</dbReference>
<dbReference type="PANTHER" id="PTHR21716:SF53">
    <property type="entry name" value="PERMEASE PERM-RELATED"/>
    <property type="match status" value="1"/>
</dbReference>
<keyword evidence="4" id="KW-1003">Cell membrane</keyword>
<dbReference type="GO" id="GO:0055085">
    <property type="term" value="P:transmembrane transport"/>
    <property type="evidence" value="ECO:0007669"/>
    <property type="project" value="TreeGrafter"/>
</dbReference>
<name>A0A6J6HBF3_9ZZZZ</name>
<comment type="subcellular location">
    <subcellularLocation>
        <location evidence="1">Cell membrane</location>
        <topology evidence="1">Multi-pass membrane protein</topology>
    </subcellularLocation>
</comment>
<keyword evidence="6 8" id="KW-1133">Transmembrane helix</keyword>
<feature type="transmembrane region" description="Helical" evidence="8">
    <location>
        <begin position="293"/>
        <end position="318"/>
    </location>
</feature>
<keyword evidence="7 8" id="KW-0472">Membrane</keyword>
<feature type="transmembrane region" description="Helical" evidence="8">
    <location>
        <begin position="267"/>
        <end position="286"/>
    </location>
</feature>
<protein>
    <submittedName>
        <fullName evidence="11">Unannotated protein</fullName>
    </submittedName>
</protein>
<feature type="transmembrane region" description="Helical" evidence="8">
    <location>
        <begin position="188"/>
        <end position="210"/>
    </location>
</feature>
<feature type="transmembrane region" description="Helical" evidence="8">
    <location>
        <begin position="70"/>
        <end position="90"/>
    </location>
</feature>
<evidence type="ECO:0000313" key="9">
    <source>
        <dbReference type="EMBL" id="CAB4534152.1"/>
    </source>
</evidence>
<evidence type="ECO:0000313" key="12">
    <source>
        <dbReference type="EMBL" id="CAB4721955.1"/>
    </source>
</evidence>
<evidence type="ECO:0000256" key="3">
    <source>
        <dbReference type="ARBA" id="ARBA00022448"/>
    </source>
</evidence>
<evidence type="ECO:0000256" key="4">
    <source>
        <dbReference type="ARBA" id="ARBA00022475"/>
    </source>
</evidence>
<organism evidence="11">
    <name type="scientific">freshwater metagenome</name>
    <dbReference type="NCBI Taxonomy" id="449393"/>
    <lineage>
        <taxon>unclassified sequences</taxon>
        <taxon>metagenomes</taxon>
        <taxon>ecological metagenomes</taxon>
    </lineage>
</organism>
<reference evidence="11" key="1">
    <citation type="submission" date="2020-05" db="EMBL/GenBank/DDBJ databases">
        <authorList>
            <person name="Chiriac C."/>
            <person name="Salcher M."/>
            <person name="Ghai R."/>
            <person name="Kavagutti S V."/>
        </authorList>
    </citation>
    <scope>NUCLEOTIDE SEQUENCE</scope>
</reference>
<dbReference type="Pfam" id="PF01594">
    <property type="entry name" value="AI-2E_transport"/>
    <property type="match status" value="1"/>
</dbReference>